<evidence type="ECO:0000256" key="4">
    <source>
        <dbReference type="ARBA" id="ARBA00015486"/>
    </source>
</evidence>
<organism evidence="10 11">
    <name type="scientific">Candidatus Magnetaquiglobus chichijimensis</name>
    <dbReference type="NCBI Taxonomy" id="3141448"/>
    <lineage>
        <taxon>Bacteria</taxon>
        <taxon>Pseudomonadati</taxon>
        <taxon>Pseudomonadota</taxon>
        <taxon>Magnetococcia</taxon>
        <taxon>Magnetococcales</taxon>
        <taxon>Candidatus Magnetaquicoccaceae</taxon>
        <taxon>Candidatus Magnetaquiglobus</taxon>
    </lineage>
</organism>
<protein>
    <recommendedName>
        <fullName evidence="4 9">Nicotinate-nucleotide--dimethylbenzimidazole phosphoribosyltransferase</fullName>
        <ecNumber evidence="3 9">2.4.2.21</ecNumber>
    </recommendedName>
</protein>
<dbReference type="NCBIfam" id="TIGR03160">
    <property type="entry name" value="cobT_DBIPRT"/>
    <property type="match status" value="1"/>
</dbReference>
<reference evidence="10 11" key="1">
    <citation type="submission" date="2024-09" db="EMBL/GenBank/DDBJ databases">
        <title>Draft genome sequence of Candidatus Magnetaquicoccaceae bacterium FCR-1.</title>
        <authorList>
            <person name="Shimoshige H."/>
            <person name="Shimamura S."/>
            <person name="Taoka A."/>
            <person name="Kobayashi H."/>
            <person name="Maekawa T."/>
        </authorList>
    </citation>
    <scope>NUCLEOTIDE SEQUENCE [LARGE SCALE GENOMIC DNA]</scope>
    <source>
        <strain evidence="10 11">FCR-1</strain>
    </source>
</reference>
<dbReference type="GO" id="GO:0008939">
    <property type="term" value="F:nicotinate-nucleotide-dimethylbenzimidazole phosphoribosyltransferase activity"/>
    <property type="evidence" value="ECO:0007669"/>
    <property type="project" value="UniProtKB-EC"/>
</dbReference>
<dbReference type="EC" id="2.4.2.21" evidence="3 9"/>
<dbReference type="InterPro" id="IPR036087">
    <property type="entry name" value="Nict_dMeBzImd_PRibTrfase_sf"/>
</dbReference>
<comment type="catalytic activity">
    <reaction evidence="8">
        <text>5,6-dimethylbenzimidazole + nicotinate beta-D-ribonucleotide = alpha-ribazole 5'-phosphate + nicotinate + H(+)</text>
        <dbReference type="Rhea" id="RHEA:11196"/>
        <dbReference type="ChEBI" id="CHEBI:15378"/>
        <dbReference type="ChEBI" id="CHEBI:15890"/>
        <dbReference type="ChEBI" id="CHEBI:32544"/>
        <dbReference type="ChEBI" id="CHEBI:57502"/>
        <dbReference type="ChEBI" id="CHEBI:57918"/>
        <dbReference type="EC" id="2.4.2.21"/>
    </reaction>
</comment>
<gene>
    <name evidence="10" type="primary">cobT_2</name>
    <name evidence="10" type="ORF">SIID45300_01190</name>
</gene>
<dbReference type="RefSeq" id="WP_420904595.1">
    <property type="nucleotide sequence ID" value="NZ_BAAFGK010000004.1"/>
</dbReference>
<proteinExistence type="inferred from homology"/>
<dbReference type="Proteomes" id="UP001628193">
    <property type="component" value="Unassembled WGS sequence"/>
</dbReference>
<evidence type="ECO:0000313" key="11">
    <source>
        <dbReference type="Proteomes" id="UP001628193"/>
    </source>
</evidence>
<dbReference type="PANTHER" id="PTHR43463:SF1">
    <property type="entry name" value="NICOTINATE-NUCLEOTIDE--DIMETHYLBENZIMIDAZOLE PHOSPHORIBOSYLTRANSFERASE"/>
    <property type="match status" value="1"/>
</dbReference>
<dbReference type="EMBL" id="BAAFGK010000004">
    <property type="protein sequence ID" value="GAB0056875.1"/>
    <property type="molecule type" value="Genomic_DNA"/>
</dbReference>
<evidence type="ECO:0000256" key="9">
    <source>
        <dbReference type="NCBIfam" id="TIGR03160"/>
    </source>
</evidence>
<evidence type="ECO:0000256" key="8">
    <source>
        <dbReference type="ARBA" id="ARBA00047340"/>
    </source>
</evidence>
<evidence type="ECO:0000256" key="6">
    <source>
        <dbReference type="ARBA" id="ARBA00022676"/>
    </source>
</evidence>
<comment type="similarity">
    <text evidence="2">Belongs to the CobT family.</text>
</comment>
<evidence type="ECO:0000256" key="1">
    <source>
        <dbReference type="ARBA" id="ARBA00005049"/>
    </source>
</evidence>
<dbReference type="InterPro" id="IPR023195">
    <property type="entry name" value="Nict_dMeBzImd_PRibTrfase_N"/>
</dbReference>
<dbReference type="CDD" id="cd02439">
    <property type="entry name" value="DMB-PRT_CobT"/>
    <property type="match status" value="1"/>
</dbReference>
<dbReference type="NCBIfam" id="NF000996">
    <property type="entry name" value="PRK00105.1"/>
    <property type="match status" value="1"/>
</dbReference>
<evidence type="ECO:0000256" key="5">
    <source>
        <dbReference type="ARBA" id="ARBA00022573"/>
    </source>
</evidence>
<keyword evidence="5" id="KW-0169">Cobalamin biosynthesis</keyword>
<name>A0ABQ0C7L1_9PROT</name>
<dbReference type="Pfam" id="PF02277">
    <property type="entry name" value="DBI_PRT"/>
    <property type="match status" value="1"/>
</dbReference>
<accession>A0ABQ0C7L1</accession>
<dbReference type="Gene3D" id="3.40.50.10210">
    <property type="match status" value="1"/>
</dbReference>
<dbReference type="SUPFAM" id="SSF52733">
    <property type="entry name" value="Nicotinate mononucleotide:5,6-dimethylbenzimidazole phosphoribosyltransferase (CobT)"/>
    <property type="match status" value="1"/>
</dbReference>
<keyword evidence="7 10" id="KW-0808">Transferase</keyword>
<evidence type="ECO:0000256" key="3">
    <source>
        <dbReference type="ARBA" id="ARBA00011991"/>
    </source>
</evidence>
<keyword evidence="11" id="KW-1185">Reference proteome</keyword>
<keyword evidence="6 10" id="KW-0328">Glycosyltransferase</keyword>
<evidence type="ECO:0000256" key="7">
    <source>
        <dbReference type="ARBA" id="ARBA00022679"/>
    </source>
</evidence>
<comment type="caution">
    <text evidence="10">The sequence shown here is derived from an EMBL/GenBank/DDBJ whole genome shotgun (WGS) entry which is preliminary data.</text>
</comment>
<dbReference type="InterPro" id="IPR017846">
    <property type="entry name" value="Nict_dMeBzImd_PRibTrfase_bact"/>
</dbReference>
<evidence type="ECO:0000256" key="2">
    <source>
        <dbReference type="ARBA" id="ARBA00007110"/>
    </source>
</evidence>
<dbReference type="InterPro" id="IPR003200">
    <property type="entry name" value="Nict_dMeBzImd_PRibTrfase"/>
</dbReference>
<dbReference type="PANTHER" id="PTHR43463">
    <property type="entry name" value="NICOTINATE-NUCLEOTIDE--DIMETHYLBENZIMIDAZOLE PHOSPHORIBOSYLTRANSFERASE"/>
    <property type="match status" value="1"/>
</dbReference>
<evidence type="ECO:0000313" key="10">
    <source>
        <dbReference type="EMBL" id="GAB0056875.1"/>
    </source>
</evidence>
<dbReference type="Gene3D" id="1.10.1610.10">
    <property type="match status" value="1"/>
</dbReference>
<sequence>MTSAWHQHPIQPVSNARTQAARDQFARLAGPPGSFGVLEELATRMAGMQNRLDPRADPCQITLFAADHGVCAAGVAGMPPEVSPSLVRNAIQGGSPSAVLARALDTRLEVVDVGLMHDPGDIPGLIRRRIAPGSTDFRATPAMSDQQLHTALTAGREAVERAAAQGCVLFGGGEIGAGKSTAAGAIACALLGLPPESIAGPGSGHGTPELLVRKAAVIQQAVDHHQRFFSTPLDVLRRLGGFDTAALCGAYIACGQLGITAVVDGFCSSVAALVAVTLHPPLKSWMIFGHRAAEPGQFAIFHTLDKRPILNLDMRHGEGTGALAAIPLIRAACALLHESTPPTP</sequence>
<comment type="pathway">
    <text evidence="1">Nucleoside biosynthesis; alpha-ribazole biosynthesis; alpha-ribazole from 5,6-dimethylbenzimidazole: step 1/2.</text>
</comment>